<dbReference type="Gene3D" id="3.20.20.80">
    <property type="entry name" value="Glycosidases"/>
    <property type="match status" value="1"/>
</dbReference>
<evidence type="ECO:0000313" key="1">
    <source>
        <dbReference type="EMBL" id="PVY43532.1"/>
    </source>
</evidence>
<dbReference type="GeneID" id="78294743"/>
<organism evidence="1 2">
    <name type="scientific">Victivallis vadensis</name>
    <dbReference type="NCBI Taxonomy" id="172901"/>
    <lineage>
        <taxon>Bacteria</taxon>
        <taxon>Pseudomonadati</taxon>
        <taxon>Lentisphaerota</taxon>
        <taxon>Lentisphaeria</taxon>
        <taxon>Victivallales</taxon>
        <taxon>Victivallaceae</taxon>
        <taxon>Victivallis</taxon>
    </lineage>
</organism>
<dbReference type="AlphaFoldDB" id="A0A2U1B4K0"/>
<dbReference type="RefSeq" id="WP_133245090.1">
    <property type="nucleotide sequence ID" value="NZ_CABMMC010000050.1"/>
</dbReference>
<proteinExistence type="predicted"/>
<dbReference type="Proteomes" id="UP000245959">
    <property type="component" value="Unassembled WGS sequence"/>
</dbReference>
<dbReference type="OrthoDB" id="3222930at2"/>
<gene>
    <name evidence="1" type="ORF">C8D82_10859</name>
</gene>
<protein>
    <recommendedName>
        <fullName evidence="3">Endo-alpha-N-acetylgalactosaminidase-like protein</fullName>
    </recommendedName>
</protein>
<evidence type="ECO:0000313" key="2">
    <source>
        <dbReference type="Proteomes" id="UP000245959"/>
    </source>
</evidence>
<comment type="caution">
    <text evidence="1">The sequence shown here is derived from an EMBL/GenBank/DDBJ whole genome shotgun (WGS) entry which is preliminary data.</text>
</comment>
<keyword evidence="2" id="KW-1185">Reference proteome</keyword>
<evidence type="ECO:0008006" key="3">
    <source>
        <dbReference type="Google" id="ProtNLM"/>
    </source>
</evidence>
<sequence>MKTKTAATVCDALPWAQQMRDAATPDALKADRFVSFHETSPGMLELSAGDTTLKLNSKNLQVTLQKAGHAFVLRTPDDAAARLRDGSEHIIKLTDAGSVAISTEQWAGIFGIRLSLSGFSVGGRSADLKVILFAGLDYATGDAVFELRPVEEDTALRLASWPGAFAGDDVDATIVPHTSGLMIPRNWPKVIDAPYADCGKIGLAYGLSLYMPWWGVTRGGKSAMLIFETPDDAGIQLYHSPENGTTVSPKWIHSLGKMNYTRRARLKLVDGNYVAMARTYRRIAQENGTFRSTADKIAELPRLARLIGSPIFHVTARQYNVRSGTDTLFIPYAELIEKFERIQRKFGLRKAYIHVDGIGYRGYDNLEPDQIPVGEKAGGKEGLKKFLAFARENDYIVVYHQQYRDMYLDAPSYNKELLLLREDGTHHIEDSWAGGANALVCTTRSLDYVRRNNTYLREIGAAPDGCYLDVFSAVSGDECYHHEHRMTRSDSFRLRRACFDYIRRNFGIVSSEEAADWTVRTLHLVHHTTWAVNPEYENFAIPLPLYALVYHDAMIVPFETGRRRGSYYYSKHDIPFLHALISAGMPYLSVDASAEDVEAAGIVAELHGRVALLEMTDHRQLSPDGRCQQAVYADGTVVTADQNSGDWSISYPGKTMRGNALNWSVETEWNN</sequence>
<accession>A0A2U1B4K0</accession>
<dbReference type="EMBL" id="QEKH01000008">
    <property type="protein sequence ID" value="PVY43532.1"/>
    <property type="molecule type" value="Genomic_DNA"/>
</dbReference>
<reference evidence="1 2" key="1">
    <citation type="submission" date="2018-04" db="EMBL/GenBank/DDBJ databases">
        <title>Genomic Encyclopedia of Type Strains, Phase IV (KMG-IV): sequencing the most valuable type-strain genomes for metagenomic binning, comparative biology and taxonomic classification.</title>
        <authorList>
            <person name="Goeker M."/>
        </authorList>
    </citation>
    <scope>NUCLEOTIDE SEQUENCE [LARGE SCALE GENOMIC DNA]</scope>
    <source>
        <strain evidence="1 2">DSM 14823</strain>
    </source>
</reference>
<dbReference type="InterPro" id="IPR043751">
    <property type="entry name" value="DUF5696"/>
</dbReference>
<name>A0A2U1B4K0_9BACT</name>
<dbReference type="Pfam" id="PF18952">
    <property type="entry name" value="DUF5696"/>
    <property type="match status" value="1"/>
</dbReference>